<name>A0A645GF58_9ZZZZ</name>
<dbReference type="AlphaFoldDB" id="A0A645GF58"/>
<accession>A0A645GF58</accession>
<gene>
    <name evidence="1" type="ORF">SDC9_172064</name>
</gene>
<reference evidence="1" key="1">
    <citation type="submission" date="2019-08" db="EMBL/GenBank/DDBJ databases">
        <authorList>
            <person name="Kucharzyk K."/>
            <person name="Murdoch R.W."/>
            <person name="Higgins S."/>
            <person name="Loffler F."/>
        </authorList>
    </citation>
    <scope>NUCLEOTIDE SEQUENCE</scope>
</reference>
<protein>
    <submittedName>
        <fullName evidence="1">Uncharacterized protein</fullName>
    </submittedName>
</protein>
<sequence>MNINEIEGLIVEAIKERRGLFFSSNDESKLKECESVFLKHLEPKSKVLICGEMSLNENAKDVYIFRPMEHGILINEQNLLEITFKMGAESLICHCSSIKLAEKFMELDKRMLGHSFCCTLLNKNKDENMLELLEGIISI</sequence>
<dbReference type="EMBL" id="VSSQ01073580">
    <property type="protein sequence ID" value="MPN24662.1"/>
    <property type="molecule type" value="Genomic_DNA"/>
</dbReference>
<proteinExistence type="predicted"/>
<comment type="caution">
    <text evidence="1">The sequence shown here is derived from an EMBL/GenBank/DDBJ whole genome shotgun (WGS) entry which is preliminary data.</text>
</comment>
<organism evidence="1">
    <name type="scientific">bioreactor metagenome</name>
    <dbReference type="NCBI Taxonomy" id="1076179"/>
    <lineage>
        <taxon>unclassified sequences</taxon>
        <taxon>metagenomes</taxon>
        <taxon>ecological metagenomes</taxon>
    </lineage>
</organism>
<evidence type="ECO:0000313" key="1">
    <source>
        <dbReference type="EMBL" id="MPN24662.1"/>
    </source>
</evidence>